<organism evidence="2 3">
    <name type="scientific">Pseudolactococcus raffinolactis</name>
    <dbReference type="NCBI Taxonomy" id="1366"/>
    <lineage>
        <taxon>Bacteria</taxon>
        <taxon>Bacillati</taxon>
        <taxon>Bacillota</taxon>
        <taxon>Bacilli</taxon>
        <taxon>Lactobacillales</taxon>
        <taxon>Streptococcaceae</taxon>
        <taxon>Pseudolactococcus</taxon>
    </lineage>
</organism>
<feature type="transmembrane region" description="Helical" evidence="1">
    <location>
        <begin position="21"/>
        <end position="45"/>
    </location>
</feature>
<keyword evidence="2" id="KW-0614">Plasmid</keyword>
<name>A0A6H0UJK9_9LACT</name>
<protein>
    <submittedName>
        <fullName evidence="2">Uncharacterized protein</fullName>
    </submittedName>
</protein>
<keyword evidence="1" id="KW-0472">Membrane</keyword>
<sequence length="191" mass="22338">MFDKFDFDLDSERLKEFIKDHILKFIVGFVVVMFCLIGFMVFNILKPKEQITQNYISKSELKSSHKDLLKSDDYKKTIGLDFIQMLFSFDQKNVNKLQNLVSDSQLKDSLSKDFKGHDKQAIESIKLISSTKKVPEVSSDTSDEEEMSDVSSTIEMQQEVYEIKTSHAKYMAILLLEENKIKRYDYVEMVR</sequence>
<keyword evidence="1" id="KW-1133">Transmembrane helix</keyword>
<keyword evidence="1" id="KW-0812">Transmembrane</keyword>
<dbReference type="AlphaFoldDB" id="A0A6H0UJK9"/>
<gene>
    <name evidence="2" type="ORF">GU336_12690</name>
</gene>
<evidence type="ECO:0000313" key="3">
    <source>
        <dbReference type="Proteomes" id="UP000501945"/>
    </source>
</evidence>
<reference evidence="2 3" key="1">
    <citation type="submission" date="2019-12" db="EMBL/GenBank/DDBJ databases">
        <title>Whole genome sequences of Lactococcus raffinolactis strains isolated from sewage.</title>
        <authorList>
            <person name="Ybazeta G."/>
            <person name="Ross M."/>
            <person name="Brabant-Kirwan D."/>
            <person name="Saleh M."/>
            <person name="Dillon J.A."/>
            <person name="Splinter K."/>
            <person name="Nokhbeh R."/>
        </authorList>
    </citation>
    <scope>NUCLEOTIDE SEQUENCE [LARGE SCALE GENOMIC DNA]</scope>
    <source>
        <strain evidence="2 3">Lr_19_5</strain>
        <plasmid evidence="3">plraf_19_5_1</plasmid>
    </source>
</reference>
<accession>A0A6H0UJK9</accession>
<dbReference type="Proteomes" id="UP000501945">
    <property type="component" value="Plasmid pLraf_19_5_1"/>
</dbReference>
<dbReference type="RefSeq" id="WP_167839266.1">
    <property type="nucleotide sequence ID" value="NZ_CP047617.1"/>
</dbReference>
<geneLocation type="plasmid" evidence="3">
    <name>plraf_19_5_1</name>
</geneLocation>
<proteinExistence type="predicted"/>
<dbReference type="EMBL" id="CP047617">
    <property type="protein sequence ID" value="QIW55037.1"/>
    <property type="molecule type" value="Genomic_DNA"/>
</dbReference>
<evidence type="ECO:0000256" key="1">
    <source>
        <dbReference type="SAM" id="Phobius"/>
    </source>
</evidence>
<evidence type="ECO:0000313" key="2">
    <source>
        <dbReference type="EMBL" id="QIW55037.1"/>
    </source>
</evidence>